<name>A0A7I7Z0V1_9MYCO</name>
<dbReference type="OrthoDB" id="5196392at2"/>
<feature type="region of interest" description="Disordered" evidence="3">
    <location>
        <begin position="1"/>
        <end position="36"/>
    </location>
</feature>
<dbReference type="PANTHER" id="PTHR37042:SF4">
    <property type="entry name" value="OUTER MEMBRANE PROTEIN RV1973"/>
    <property type="match status" value="1"/>
</dbReference>
<dbReference type="EMBL" id="AP022614">
    <property type="protein sequence ID" value="BBZ47785.1"/>
    <property type="molecule type" value="Genomic_DNA"/>
</dbReference>
<reference evidence="5 6" key="1">
    <citation type="journal article" date="2019" name="Emerg. Microbes Infect.">
        <title>Comprehensive subspecies identification of 175 nontuberculous mycobacteria species based on 7547 genomic profiles.</title>
        <authorList>
            <person name="Matsumoto Y."/>
            <person name="Kinjo T."/>
            <person name="Motooka D."/>
            <person name="Nabeya D."/>
            <person name="Jung N."/>
            <person name="Uechi K."/>
            <person name="Horii T."/>
            <person name="Iida T."/>
            <person name="Fujita J."/>
            <person name="Nakamura S."/>
        </authorList>
    </citation>
    <scope>NUCLEOTIDE SEQUENCE [LARGE SCALE GENOMIC DNA]</scope>
    <source>
        <strain evidence="5 6">JCM 14742</strain>
    </source>
</reference>
<evidence type="ECO:0000313" key="5">
    <source>
        <dbReference type="EMBL" id="BBZ47785.1"/>
    </source>
</evidence>
<sequence length="205" mass="21621">MTAEHGSSPHGTEPTSSDAAESSPASPESARPNGPASVKRLIRRCSASWQLVIAATMVACAVGVPAALFFAVYRPDQQVGDAAAQRAVQVASDGAVAVLSYAPDNLNRDFAKAESYLTGNFLAYYIKFTEQIAALAQQKRVTQSAKVIRAAISELHADSAAVLVFIDQTATSKDKPQPQTTATGAMVTLTKVKNSWLISKLDPLS</sequence>
<gene>
    <name evidence="5" type="ORF">MPRM_50660</name>
</gene>
<protein>
    <submittedName>
        <fullName evidence="5">Uncharacterized protein</fullName>
    </submittedName>
</protein>
<keyword evidence="4" id="KW-0812">Transmembrane</keyword>
<evidence type="ECO:0000256" key="4">
    <source>
        <dbReference type="SAM" id="Phobius"/>
    </source>
</evidence>
<dbReference type="Proteomes" id="UP000467105">
    <property type="component" value="Chromosome"/>
</dbReference>
<evidence type="ECO:0000256" key="2">
    <source>
        <dbReference type="ARBA" id="ARBA00023136"/>
    </source>
</evidence>
<feature type="transmembrane region" description="Helical" evidence="4">
    <location>
        <begin position="49"/>
        <end position="73"/>
    </location>
</feature>
<dbReference type="AlphaFoldDB" id="A0A7I7Z0V1"/>
<comment type="subcellular location">
    <subcellularLocation>
        <location evidence="1">Membrane</location>
    </subcellularLocation>
</comment>
<evidence type="ECO:0000256" key="3">
    <source>
        <dbReference type="SAM" id="MobiDB-lite"/>
    </source>
</evidence>
<organism evidence="5 6">
    <name type="scientific">Mycobacterium parmense</name>
    <dbReference type="NCBI Taxonomy" id="185642"/>
    <lineage>
        <taxon>Bacteria</taxon>
        <taxon>Bacillati</taxon>
        <taxon>Actinomycetota</taxon>
        <taxon>Actinomycetes</taxon>
        <taxon>Mycobacteriales</taxon>
        <taxon>Mycobacteriaceae</taxon>
        <taxon>Mycobacterium</taxon>
        <taxon>Mycobacterium simiae complex</taxon>
    </lineage>
</organism>
<dbReference type="RefSeq" id="WP_085270226.1">
    <property type="nucleotide sequence ID" value="NZ_AP022614.1"/>
</dbReference>
<feature type="compositionally biased region" description="Low complexity" evidence="3">
    <location>
        <begin position="12"/>
        <end position="30"/>
    </location>
</feature>
<keyword evidence="2 4" id="KW-0472">Membrane</keyword>
<evidence type="ECO:0000256" key="1">
    <source>
        <dbReference type="ARBA" id="ARBA00004370"/>
    </source>
</evidence>
<evidence type="ECO:0000313" key="6">
    <source>
        <dbReference type="Proteomes" id="UP000467105"/>
    </source>
</evidence>
<proteinExistence type="predicted"/>
<accession>A0A7I7Z0V1</accession>
<dbReference type="GO" id="GO:0016020">
    <property type="term" value="C:membrane"/>
    <property type="evidence" value="ECO:0007669"/>
    <property type="project" value="UniProtKB-SubCell"/>
</dbReference>
<keyword evidence="6" id="KW-1185">Reference proteome</keyword>
<dbReference type="PANTHER" id="PTHR37042">
    <property type="entry name" value="OUTER MEMBRANE PROTEIN RV1973"/>
    <property type="match status" value="1"/>
</dbReference>
<keyword evidence="4" id="KW-1133">Transmembrane helix</keyword>